<proteinExistence type="inferred from homology"/>
<dbReference type="RefSeq" id="WP_304994414.1">
    <property type="nucleotide sequence ID" value="NZ_CP101717.1"/>
</dbReference>
<dbReference type="GO" id="GO:0050515">
    <property type="term" value="F:4-(cytidine 5'-diphospho)-2-C-methyl-D-erythritol kinase activity"/>
    <property type="evidence" value="ECO:0007669"/>
    <property type="project" value="UniProtKB-UniRule"/>
</dbReference>
<dbReference type="EC" id="2.7.1.148" evidence="2 10"/>
<dbReference type="Gene3D" id="3.30.230.10">
    <property type="match status" value="1"/>
</dbReference>
<accession>A0AB38YCR2</accession>
<dbReference type="PANTHER" id="PTHR43527">
    <property type="entry name" value="4-DIPHOSPHOCYTIDYL-2-C-METHYL-D-ERYTHRITOL KINASE, CHLOROPLASTIC"/>
    <property type="match status" value="1"/>
</dbReference>
<dbReference type="GO" id="GO:0016114">
    <property type="term" value="P:terpenoid biosynthetic process"/>
    <property type="evidence" value="ECO:0007669"/>
    <property type="project" value="UniProtKB-UniRule"/>
</dbReference>
<dbReference type="InterPro" id="IPR004424">
    <property type="entry name" value="IspE"/>
</dbReference>
<dbReference type="HAMAP" id="MF_00061">
    <property type="entry name" value="IspE"/>
    <property type="match status" value="1"/>
</dbReference>
<dbReference type="Pfam" id="PF00288">
    <property type="entry name" value="GHMP_kinases_N"/>
    <property type="match status" value="1"/>
</dbReference>
<dbReference type="InterPro" id="IPR036554">
    <property type="entry name" value="GHMP_kinase_C_sf"/>
</dbReference>
<dbReference type="InterPro" id="IPR013750">
    <property type="entry name" value="GHMP_kinase_C_dom"/>
</dbReference>
<sequence length="284" mass="30584">MPNSVLSPVRVTSPAKLNLMLHITGRRADGYHELQTLFQLLDYGDTMVFTPIDNTSDVQLTDNSGLVQEDNLVWRAAELLRPKRRSPVGLRIHLEKVLPMGGGLGGGSSNAATTLLIVNHLWQCGLSIDALAELGRELGADVPVFVRGTSAWAEGVGEQLTAVDLPEAWFVVAHPDIHVSTADIFNSRSLTRNSQKTTIRTALAGEGRNDCEATVREQYPAIANMLDTMHKLGPARLTGTGACGFISFNTEAEAQNAAQQLARDYAVFVAQGINRSPVASVIDA</sequence>
<dbReference type="InterPro" id="IPR006204">
    <property type="entry name" value="GHMP_kinase_N_dom"/>
</dbReference>
<dbReference type="Pfam" id="PF08544">
    <property type="entry name" value="GHMP_kinases_C"/>
    <property type="match status" value="1"/>
</dbReference>
<keyword evidence="4 10" id="KW-0808">Transferase</keyword>
<evidence type="ECO:0000259" key="11">
    <source>
        <dbReference type="Pfam" id="PF00288"/>
    </source>
</evidence>
<dbReference type="PANTHER" id="PTHR43527:SF2">
    <property type="entry name" value="4-DIPHOSPHOCYTIDYL-2-C-METHYL-D-ERYTHRITOL KINASE, CHLOROPLASTIC"/>
    <property type="match status" value="1"/>
</dbReference>
<feature type="binding site" evidence="10">
    <location>
        <begin position="99"/>
        <end position="109"/>
    </location>
    <ligand>
        <name>ATP</name>
        <dbReference type="ChEBI" id="CHEBI:30616"/>
    </ligand>
</feature>
<dbReference type="Gene3D" id="3.30.70.890">
    <property type="entry name" value="GHMP kinase, C-terminal domain"/>
    <property type="match status" value="1"/>
</dbReference>
<keyword evidence="8 10" id="KW-0414">Isoprene biosynthesis</keyword>
<dbReference type="SUPFAM" id="SSF55060">
    <property type="entry name" value="GHMP Kinase, C-terminal domain"/>
    <property type="match status" value="1"/>
</dbReference>
<comment type="similarity">
    <text evidence="1 10">Belongs to the GHMP kinase family. IspE subfamily.</text>
</comment>
<keyword evidence="6 10" id="KW-0418">Kinase</keyword>
<evidence type="ECO:0000256" key="9">
    <source>
        <dbReference type="ARBA" id="ARBA00032554"/>
    </source>
</evidence>
<feature type="active site" evidence="10">
    <location>
        <position position="16"/>
    </location>
</feature>
<evidence type="ECO:0000259" key="12">
    <source>
        <dbReference type="Pfam" id="PF08544"/>
    </source>
</evidence>
<evidence type="ECO:0000256" key="2">
    <source>
        <dbReference type="ARBA" id="ARBA00012052"/>
    </source>
</evidence>
<keyword evidence="7 10" id="KW-0067">ATP-binding</keyword>
<evidence type="ECO:0000256" key="10">
    <source>
        <dbReference type="HAMAP-Rule" id="MF_00061"/>
    </source>
</evidence>
<evidence type="ECO:0000256" key="5">
    <source>
        <dbReference type="ARBA" id="ARBA00022741"/>
    </source>
</evidence>
<evidence type="ECO:0000256" key="4">
    <source>
        <dbReference type="ARBA" id="ARBA00022679"/>
    </source>
</evidence>
<dbReference type="InterPro" id="IPR014721">
    <property type="entry name" value="Ribsml_uS5_D2-typ_fold_subgr"/>
</dbReference>
<comment type="function">
    <text evidence="10">Catalyzes the phosphorylation of the position 2 hydroxy group of 4-diphosphocytidyl-2C-methyl-D-erythritol.</text>
</comment>
<protein>
    <recommendedName>
        <fullName evidence="3 10">4-diphosphocytidyl-2-C-methyl-D-erythritol kinase</fullName>
        <shortName evidence="10">CMK</shortName>
        <ecNumber evidence="2 10">2.7.1.148</ecNumber>
    </recommendedName>
    <alternativeName>
        <fullName evidence="9 10">4-(cytidine-5'-diphospho)-2-C-methyl-D-erythritol kinase</fullName>
    </alternativeName>
</protein>
<evidence type="ECO:0000256" key="8">
    <source>
        <dbReference type="ARBA" id="ARBA00023229"/>
    </source>
</evidence>
<feature type="domain" description="GHMP kinase N-terminal" evidence="11">
    <location>
        <begin position="71"/>
        <end position="148"/>
    </location>
</feature>
<feature type="active site" evidence="10">
    <location>
        <position position="141"/>
    </location>
</feature>
<organism evidence="13">
    <name type="scientific">Salinispirillum sp. LH 10-3-1</name>
    <dbReference type="NCBI Taxonomy" id="2952525"/>
    <lineage>
        <taxon>Bacteria</taxon>
        <taxon>Pseudomonadati</taxon>
        <taxon>Pseudomonadota</taxon>
        <taxon>Gammaproteobacteria</taxon>
        <taxon>Oceanospirillales</taxon>
        <taxon>Saccharospirillaceae</taxon>
        <taxon>Salinispirillum</taxon>
    </lineage>
</organism>
<evidence type="ECO:0000256" key="7">
    <source>
        <dbReference type="ARBA" id="ARBA00022840"/>
    </source>
</evidence>
<dbReference type="InterPro" id="IPR020568">
    <property type="entry name" value="Ribosomal_Su5_D2-typ_SF"/>
</dbReference>
<evidence type="ECO:0000256" key="3">
    <source>
        <dbReference type="ARBA" id="ARBA00017473"/>
    </source>
</evidence>
<keyword evidence="5 10" id="KW-0547">Nucleotide-binding</keyword>
<dbReference type="SUPFAM" id="SSF54211">
    <property type="entry name" value="Ribosomal protein S5 domain 2-like"/>
    <property type="match status" value="1"/>
</dbReference>
<comment type="catalytic activity">
    <reaction evidence="10">
        <text>4-CDP-2-C-methyl-D-erythritol + ATP = 4-CDP-2-C-methyl-D-erythritol 2-phosphate + ADP + H(+)</text>
        <dbReference type="Rhea" id="RHEA:18437"/>
        <dbReference type="ChEBI" id="CHEBI:15378"/>
        <dbReference type="ChEBI" id="CHEBI:30616"/>
        <dbReference type="ChEBI" id="CHEBI:57823"/>
        <dbReference type="ChEBI" id="CHEBI:57919"/>
        <dbReference type="ChEBI" id="CHEBI:456216"/>
        <dbReference type="EC" id="2.7.1.148"/>
    </reaction>
</comment>
<comment type="pathway">
    <text evidence="10">Isoprenoid biosynthesis; isopentenyl diphosphate biosynthesis via DXP pathway; isopentenyl diphosphate from 1-deoxy-D-xylulose 5-phosphate: step 3/6.</text>
</comment>
<evidence type="ECO:0000256" key="1">
    <source>
        <dbReference type="ARBA" id="ARBA00009684"/>
    </source>
</evidence>
<dbReference type="GO" id="GO:0005524">
    <property type="term" value="F:ATP binding"/>
    <property type="evidence" value="ECO:0007669"/>
    <property type="project" value="UniProtKB-UniRule"/>
</dbReference>
<dbReference type="PIRSF" id="PIRSF010376">
    <property type="entry name" value="IspE"/>
    <property type="match status" value="1"/>
</dbReference>
<name>A0AB38YCR2_9GAMM</name>
<dbReference type="AlphaFoldDB" id="A0AB38YCR2"/>
<evidence type="ECO:0000313" key="13">
    <source>
        <dbReference type="EMBL" id="WLD57127.1"/>
    </source>
</evidence>
<dbReference type="EMBL" id="CP101717">
    <property type="protein sequence ID" value="WLD57127.1"/>
    <property type="molecule type" value="Genomic_DNA"/>
</dbReference>
<dbReference type="NCBIfam" id="TIGR00154">
    <property type="entry name" value="ispE"/>
    <property type="match status" value="1"/>
</dbReference>
<reference evidence="13" key="1">
    <citation type="submission" date="2022-07" db="EMBL/GenBank/DDBJ databases">
        <title>Complete genome sequence of Salinispirillum sp. LH10-3-1 capable of multiple carbohydrate inversion isolated from a soda lake.</title>
        <authorList>
            <person name="Liu J."/>
            <person name="Zhai Y."/>
            <person name="Zhang H."/>
            <person name="Yang H."/>
            <person name="Qu J."/>
            <person name="Li J."/>
        </authorList>
    </citation>
    <scope>NUCLEOTIDE SEQUENCE</scope>
    <source>
        <strain evidence="13">LH 10-3-1</strain>
    </source>
</reference>
<evidence type="ECO:0000256" key="6">
    <source>
        <dbReference type="ARBA" id="ARBA00022777"/>
    </source>
</evidence>
<dbReference type="GO" id="GO:0019288">
    <property type="term" value="P:isopentenyl diphosphate biosynthetic process, methylerythritol 4-phosphate pathway"/>
    <property type="evidence" value="ECO:0007669"/>
    <property type="project" value="UniProtKB-UniRule"/>
</dbReference>
<gene>
    <name evidence="10 13" type="primary">ispE</name>
    <name evidence="13" type="ORF">NFC81_10360</name>
</gene>
<feature type="domain" description="GHMP kinase C-terminal" evidence="12">
    <location>
        <begin position="201"/>
        <end position="265"/>
    </location>
</feature>